<dbReference type="Pfam" id="PF00497">
    <property type="entry name" value="SBP_bac_3"/>
    <property type="match status" value="1"/>
</dbReference>
<reference evidence="2 3" key="1">
    <citation type="submission" date="2021-10" db="EMBL/GenBank/DDBJ databases">
        <title>Draft genome of Aestuariibacter halophilus JC2043.</title>
        <authorList>
            <person name="Emsley S.A."/>
            <person name="Pfannmuller K.M."/>
            <person name="Ushijima B."/>
            <person name="Saw J.H."/>
            <person name="Videau P."/>
        </authorList>
    </citation>
    <scope>NUCLEOTIDE SEQUENCE [LARGE SCALE GENOMIC DNA]</scope>
    <source>
        <strain evidence="2 3">JC2043</strain>
    </source>
</reference>
<organism evidence="2 3">
    <name type="scientific">Fluctibacter halophilus</name>
    <dbReference type="NCBI Taxonomy" id="226011"/>
    <lineage>
        <taxon>Bacteria</taxon>
        <taxon>Pseudomonadati</taxon>
        <taxon>Pseudomonadota</taxon>
        <taxon>Gammaproteobacteria</taxon>
        <taxon>Alteromonadales</taxon>
        <taxon>Alteromonadaceae</taxon>
        <taxon>Fluctibacter</taxon>
    </lineage>
</organism>
<dbReference type="PANTHER" id="PTHR38834:SF3">
    <property type="entry name" value="SOLUTE-BINDING PROTEIN FAMILY 3_N-TERMINAL DOMAIN-CONTAINING PROTEIN"/>
    <property type="match status" value="1"/>
</dbReference>
<dbReference type="SMART" id="SM00062">
    <property type="entry name" value="PBPb"/>
    <property type="match status" value="1"/>
</dbReference>
<name>A0ABS8GBM8_9ALTE</name>
<dbReference type="SUPFAM" id="SSF53850">
    <property type="entry name" value="Periplasmic binding protein-like II"/>
    <property type="match status" value="1"/>
</dbReference>
<sequence>MQITVLIGMLLFSGLWSTALLANCVIRFAVSGAFPPYHIQTPDTQWGGLAVDLLKELVAVAECQFTLANVPWDRAVQMLENGELDMLSYYTPTAERDRFSVYIGPMAVEQLVLLTHRKWLAELQTIDDLAGFDGIVGKTQGTFHGESLERIATALEQRQHLVRVAHNQSRIGMLATGRVDAVFEDATVAQYLLSSGILDPQQFAVAQRFTSQPVFFALSKASVPTETVERLTLGWQQLRQNRTVEAVYRRYGLDAPSQLTEK</sequence>
<dbReference type="Proteomes" id="UP001520878">
    <property type="component" value="Unassembled WGS sequence"/>
</dbReference>
<proteinExistence type="predicted"/>
<dbReference type="PANTHER" id="PTHR38834">
    <property type="entry name" value="PERIPLASMIC SUBSTRATE BINDING PROTEIN FAMILY 3"/>
    <property type="match status" value="1"/>
</dbReference>
<keyword evidence="3" id="KW-1185">Reference proteome</keyword>
<evidence type="ECO:0000313" key="2">
    <source>
        <dbReference type="EMBL" id="MCC2617824.1"/>
    </source>
</evidence>
<feature type="domain" description="Solute-binding protein family 3/N-terminal" evidence="1">
    <location>
        <begin position="25"/>
        <end position="255"/>
    </location>
</feature>
<dbReference type="InterPro" id="IPR001638">
    <property type="entry name" value="Solute-binding_3/MltF_N"/>
</dbReference>
<protein>
    <submittedName>
        <fullName evidence="2">Transporter substrate-binding domain-containing protein</fullName>
    </submittedName>
</protein>
<dbReference type="Gene3D" id="3.40.190.10">
    <property type="entry name" value="Periplasmic binding protein-like II"/>
    <property type="match status" value="2"/>
</dbReference>
<evidence type="ECO:0000313" key="3">
    <source>
        <dbReference type="Proteomes" id="UP001520878"/>
    </source>
</evidence>
<accession>A0ABS8GBM8</accession>
<evidence type="ECO:0000259" key="1">
    <source>
        <dbReference type="SMART" id="SM00062"/>
    </source>
</evidence>
<dbReference type="EMBL" id="JAJEWP010000006">
    <property type="protein sequence ID" value="MCC2617824.1"/>
    <property type="molecule type" value="Genomic_DNA"/>
</dbReference>
<gene>
    <name evidence="2" type="ORF">LJ739_16350</name>
</gene>
<dbReference type="RefSeq" id="WP_229162218.1">
    <property type="nucleotide sequence ID" value="NZ_JAJEWP010000006.1"/>
</dbReference>
<comment type="caution">
    <text evidence="2">The sequence shown here is derived from an EMBL/GenBank/DDBJ whole genome shotgun (WGS) entry which is preliminary data.</text>
</comment>